<dbReference type="AlphaFoldDB" id="A0A1M6J1J7"/>
<evidence type="ECO:0000313" key="2">
    <source>
        <dbReference type="Proteomes" id="UP000184529"/>
    </source>
</evidence>
<dbReference type="STRING" id="1121432.SAMN02745219_02484"/>
<organism evidence="1 2">
    <name type="scientific">Desulfofundulus thermosubterraneus DSM 16057</name>
    <dbReference type="NCBI Taxonomy" id="1121432"/>
    <lineage>
        <taxon>Bacteria</taxon>
        <taxon>Bacillati</taxon>
        <taxon>Bacillota</taxon>
        <taxon>Clostridia</taxon>
        <taxon>Eubacteriales</taxon>
        <taxon>Peptococcaceae</taxon>
        <taxon>Desulfofundulus</taxon>
    </lineage>
</organism>
<proteinExistence type="predicted"/>
<dbReference type="RefSeq" id="WP_072870024.1">
    <property type="nucleotide sequence ID" value="NZ_FQZM01000032.1"/>
</dbReference>
<name>A0A1M6J1J7_9FIRM</name>
<gene>
    <name evidence="1" type="ORF">SAMN02745219_02484</name>
</gene>
<accession>A0A1M6J1J7</accession>
<dbReference type="EMBL" id="FQZM01000032">
    <property type="protein sequence ID" value="SHJ40481.1"/>
    <property type="molecule type" value="Genomic_DNA"/>
</dbReference>
<evidence type="ECO:0000313" key="1">
    <source>
        <dbReference type="EMBL" id="SHJ40481.1"/>
    </source>
</evidence>
<reference evidence="2" key="1">
    <citation type="submission" date="2016-11" db="EMBL/GenBank/DDBJ databases">
        <authorList>
            <person name="Varghese N."/>
            <person name="Submissions S."/>
        </authorList>
    </citation>
    <scope>NUCLEOTIDE SEQUENCE [LARGE SCALE GENOMIC DNA]</scope>
    <source>
        <strain evidence="2">DSM 16057</strain>
    </source>
</reference>
<dbReference type="Proteomes" id="UP000184529">
    <property type="component" value="Unassembled WGS sequence"/>
</dbReference>
<protein>
    <submittedName>
        <fullName evidence="1">Uncharacterized protein</fullName>
    </submittedName>
</protein>
<sequence length="123" mass="13913">MSSRASFTSHSSEPVRRAEVTIRLSEFEIPPMQDVLLVGKRAPIGPEAVRRMVDALTPEQYDIIYLDHEIFEAAVLKRSLLKFLPQEKFLPVILEEGMRVANENTVVKAQVNIVVQVNRAVDL</sequence>
<keyword evidence="2" id="KW-1185">Reference proteome</keyword>
<dbReference type="OrthoDB" id="678645at2"/>